<reference evidence="6" key="1">
    <citation type="submission" date="2018-10" db="EMBL/GenBank/DDBJ databases">
        <title>Hidden diversity of soil giant viruses.</title>
        <authorList>
            <person name="Schulz F."/>
            <person name="Alteio L."/>
            <person name="Goudeau D."/>
            <person name="Ryan E.M."/>
            <person name="Malmstrom R.R."/>
            <person name="Blanchard J."/>
            <person name="Woyke T."/>
        </authorList>
    </citation>
    <scope>NUCLEOTIDE SEQUENCE</scope>
    <source>
        <strain evidence="6">SAV1</strain>
    </source>
</reference>
<dbReference type="Pfam" id="PF13639">
    <property type="entry name" value="zf-RING_2"/>
    <property type="match status" value="1"/>
</dbReference>
<accession>A0A3G5AGT2</accession>
<proteinExistence type="predicted"/>
<evidence type="ECO:0000256" key="2">
    <source>
        <dbReference type="ARBA" id="ARBA00022833"/>
    </source>
</evidence>
<gene>
    <name evidence="6" type="ORF">Satyrvirus43_8</name>
</gene>
<evidence type="ECO:0000259" key="4">
    <source>
        <dbReference type="PROSITE" id="PS50023"/>
    </source>
</evidence>
<evidence type="ECO:0000256" key="3">
    <source>
        <dbReference type="PROSITE-ProRule" id="PRU00175"/>
    </source>
</evidence>
<dbReference type="SUPFAM" id="SSF57850">
    <property type="entry name" value="RING/U-box"/>
    <property type="match status" value="1"/>
</dbReference>
<dbReference type="Gene3D" id="2.10.110.10">
    <property type="entry name" value="Cysteine Rich Protein"/>
    <property type="match status" value="1"/>
</dbReference>
<evidence type="ECO:0000313" key="6">
    <source>
        <dbReference type="EMBL" id="AYV85804.1"/>
    </source>
</evidence>
<sequence>MFTIYQPIGSIGSQENSETLKCASCSKQCIRSESCCVIGKIFHKSCFKCKECKIQLNEENYKAYKNEIYCAEHYSMKQSQVEQKFDLQLECIICFGEYGTEKDIQPLQLDCGHIFHRKCLNELQSHSQKEKGTSTFPCPDCRKLHNRTVDGLSPCYELLNVLAQVKQMEEKQAHMRTELEIEFAKKTGNGSSNKIPLYK</sequence>
<dbReference type="PROSITE" id="PS50023">
    <property type="entry name" value="LIM_DOMAIN_2"/>
    <property type="match status" value="1"/>
</dbReference>
<dbReference type="PROSITE" id="PS00478">
    <property type="entry name" value="LIM_DOMAIN_1"/>
    <property type="match status" value="1"/>
</dbReference>
<dbReference type="EMBL" id="MK072479">
    <property type="protein sequence ID" value="AYV85804.1"/>
    <property type="molecule type" value="Genomic_DNA"/>
</dbReference>
<protein>
    <recommendedName>
        <fullName evidence="7">RING-type domain-containing protein</fullName>
    </recommendedName>
</protein>
<dbReference type="Pfam" id="PF00412">
    <property type="entry name" value="LIM"/>
    <property type="match status" value="1"/>
</dbReference>
<dbReference type="InterPro" id="IPR013083">
    <property type="entry name" value="Znf_RING/FYVE/PHD"/>
</dbReference>
<keyword evidence="2" id="KW-0862">Zinc</keyword>
<dbReference type="Gene3D" id="3.30.40.10">
    <property type="entry name" value="Zinc/RING finger domain, C3HC4 (zinc finger)"/>
    <property type="match status" value="1"/>
</dbReference>
<keyword evidence="3" id="KW-0863">Zinc-finger</keyword>
<dbReference type="InterPro" id="IPR001781">
    <property type="entry name" value="Znf_LIM"/>
</dbReference>
<dbReference type="SMART" id="SM00132">
    <property type="entry name" value="LIM"/>
    <property type="match status" value="1"/>
</dbReference>
<dbReference type="InterPro" id="IPR001841">
    <property type="entry name" value="Znf_RING"/>
</dbReference>
<dbReference type="PROSITE" id="PS50089">
    <property type="entry name" value="ZF_RING_2"/>
    <property type="match status" value="1"/>
</dbReference>
<dbReference type="SMART" id="SM00184">
    <property type="entry name" value="RING"/>
    <property type="match status" value="1"/>
</dbReference>
<feature type="domain" description="LIM zinc-binding" evidence="4">
    <location>
        <begin position="20"/>
        <end position="80"/>
    </location>
</feature>
<keyword evidence="1" id="KW-0479">Metal-binding</keyword>
<feature type="domain" description="RING-type" evidence="5">
    <location>
        <begin position="91"/>
        <end position="142"/>
    </location>
</feature>
<evidence type="ECO:0000259" key="5">
    <source>
        <dbReference type="PROSITE" id="PS50089"/>
    </source>
</evidence>
<organism evidence="6">
    <name type="scientific">Satyrvirus sp</name>
    <dbReference type="NCBI Taxonomy" id="2487771"/>
    <lineage>
        <taxon>Viruses</taxon>
        <taxon>Varidnaviria</taxon>
        <taxon>Bamfordvirae</taxon>
        <taxon>Nucleocytoviricota</taxon>
        <taxon>Megaviricetes</taxon>
        <taxon>Imitervirales</taxon>
        <taxon>Mimiviridae</taxon>
        <taxon>Megamimivirinae</taxon>
    </lineage>
</organism>
<evidence type="ECO:0000256" key="1">
    <source>
        <dbReference type="ARBA" id="ARBA00022723"/>
    </source>
</evidence>
<dbReference type="GO" id="GO:0008270">
    <property type="term" value="F:zinc ion binding"/>
    <property type="evidence" value="ECO:0007669"/>
    <property type="project" value="UniProtKB-KW"/>
</dbReference>
<evidence type="ECO:0008006" key="7">
    <source>
        <dbReference type="Google" id="ProtNLM"/>
    </source>
</evidence>
<name>A0A3G5AGT2_9VIRU</name>